<organism evidence="2 3">
    <name type="scientific">Tritrichomonas musculus</name>
    <dbReference type="NCBI Taxonomy" id="1915356"/>
    <lineage>
        <taxon>Eukaryota</taxon>
        <taxon>Metamonada</taxon>
        <taxon>Parabasalia</taxon>
        <taxon>Tritrichomonadida</taxon>
        <taxon>Tritrichomonadidae</taxon>
        <taxon>Tritrichomonas</taxon>
    </lineage>
</organism>
<keyword evidence="1" id="KW-0472">Membrane</keyword>
<dbReference type="EMBL" id="JAPFFF010000007">
    <property type="protein sequence ID" value="KAK8886181.1"/>
    <property type="molecule type" value="Genomic_DNA"/>
</dbReference>
<protein>
    <recommendedName>
        <fullName evidence="4">Tetraspanin family protein</fullName>
    </recommendedName>
</protein>
<evidence type="ECO:0000313" key="2">
    <source>
        <dbReference type="EMBL" id="KAK8886181.1"/>
    </source>
</evidence>
<accession>A0ABR2K4Z1</accession>
<proteinExistence type="predicted"/>
<keyword evidence="1" id="KW-1133">Transmembrane helix</keyword>
<evidence type="ECO:0008006" key="4">
    <source>
        <dbReference type="Google" id="ProtNLM"/>
    </source>
</evidence>
<evidence type="ECO:0000313" key="3">
    <source>
        <dbReference type="Proteomes" id="UP001470230"/>
    </source>
</evidence>
<evidence type="ECO:0000256" key="1">
    <source>
        <dbReference type="SAM" id="Phobius"/>
    </source>
</evidence>
<sequence>MNSELIANIVDMIGMGSFIFLFLVLVAVPIVNTIFFVAAHSNFFKLLIGNNLEKSLISIMIIGYVVVLSGIIVICLSCLTSFFENKIAYIIAIIIAILCLGVIGSVGSIFFYASSKNCDQAEMHLIFALFANYTYGPLENWKIENRCLEPQDCLIPAHKYIKNKCRNVFTANLALECAAVSLIIIGSICVVVTQCLLPTFEDDQTAEQL</sequence>
<feature type="transmembrane region" description="Helical" evidence="1">
    <location>
        <begin position="169"/>
        <end position="193"/>
    </location>
</feature>
<dbReference type="Proteomes" id="UP001470230">
    <property type="component" value="Unassembled WGS sequence"/>
</dbReference>
<gene>
    <name evidence="2" type="ORF">M9Y10_041641</name>
</gene>
<feature type="transmembrane region" description="Helical" evidence="1">
    <location>
        <begin position="59"/>
        <end position="83"/>
    </location>
</feature>
<feature type="transmembrane region" description="Helical" evidence="1">
    <location>
        <begin position="89"/>
        <end position="113"/>
    </location>
</feature>
<keyword evidence="1" id="KW-0812">Transmembrane</keyword>
<keyword evidence="3" id="KW-1185">Reference proteome</keyword>
<feature type="transmembrane region" description="Helical" evidence="1">
    <location>
        <begin position="12"/>
        <end position="38"/>
    </location>
</feature>
<reference evidence="2 3" key="1">
    <citation type="submission" date="2024-04" db="EMBL/GenBank/DDBJ databases">
        <title>Tritrichomonas musculus Genome.</title>
        <authorList>
            <person name="Alves-Ferreira E."/>
            <person name="Grigg M."/>
            <person name="Lorenzi H."/>
            <person name="Galac M."/>
        </authorList>
    </citation>
    <scope>NUCLEOTIDE SEQUENCE [LARGE SCALE GENOMIC DNA]</scope>
    <source>
        <strain evidence="2 3">EAF2021</strain>
    </source>
</reference>
<comment type="caution">
    <text evidence="2">The sequence shown here is derived from an EMBL/GenBank/DDBJ whole genome shotgun (WGS) entry which is preliminary data.</text>
</comment>
<name>A0ABR2K4Z1_9EUKA</name>